<dbReference type="InterPro" id="IPR051729">
    <property type="entry name" value="Opine/Lysopine_DH"/>
</dbReference>
<evidence type="ECO:0000259" key="1">
    <source>
        <dbReference type="Pfam" id="PF02317"/>
    </source>
</evidence>
<dbReference type="SUPFAM" id="SSF48179">
    <property type="entry name" value="6-phosphogluconate dehydrogenase C-terminal domain-like"/>
    <property type="match status" value="1"/>
</dbReference>
<keyword evidence="3" id="KW-1185">Reference proteome</keyword>
<dbReference type="Gene3D" id="3.40.50.720">
    <property type="entry name" value="NAD(P)-binding Rossmann-like Domain"/>
    <property type="match status" value="1"/>
</dbReference>
<dbReference type="InterPro" id="IPR036291">
    <property type="entry name" value="NAD(P)-bd_dom_sf"/>
</dbReference>
<dbReference type="STRING" id="555512.SAMN04487993_101662"/>
<dbReference type="AlphaFoldDB" id="A0A1G8QMJ8"/>
<dbReference type="Proteomes" id="UP000199093">
    <property type="component" value="Unassembled WGS sequence"/>
</dbReference>
<protein>
    <submittedName>
        <fullName evidence="2">Opine dehydrogenase</fullName>
    </submittedName>
</protein>
<evidence type="ECO:0000313" key="2">
    <source>
        <dbReference type="EMBL" id="SDJ05595.1"/>
    </source>
</evidence>
<accession>A0A1G8QMJ8</accession>
<feature type="domain" description="Opine dehydrogenase" evidence="1">
    <location>
        <begin position="180"/>
        <end position="322"/>
    </location>
</feature>
<dbReference type="SUPFAM" id="SSF51735">
    <property type="entry name" value="NAD(P)-binding Rossmann-fold domains"/>
    <property type="match status" value="1"/>
</dbReference>
<dbReference type="PANTHER" id="PTHR38015:SF1">
    <property type="entry name" value="OPINE DEHYDROGENASE DOMAIN-CONTAINING PROTEIN"/>
    <property type="match status" value="1"/>
</dbReference>
<dbReference type="EMBL" id="FNEJ01000016">
    <property type="protein sequence ID" value="SDJ05595.1"/>
    <property type="molecule type" value="Genomic_DNA"/>
</dbReference>
<dbReference type="RefSeq" id="WP_110506213.1">
    <property type="nucleotide sequence ID" value="NZ_FNEJ01000016.1"/>
</dbReference>
<dbReference type="Pfam" id="PF02317">
    <property type="entry name" value="Octopine_DH"/>
    <property type="match status" value="1"/>
</dbReference>
<dbReference type="OrthoDB" id="6135265at2"/>
<dbReference type="InterPro" id="IPR008927">
    <property type="entry name" value="6-PGluconate_DH-like_C_sf"/>
</dbReference>
<proteinExistence type="predicted"/>
<sequence>MQVSIVGAGGVAYSYAAVLAERGHQPRIWSPSGRRGAELAAGAPLQASTALEGSFAVEVARSVKDLAEAGTVIFALPAYGYHEVMGRVVPVLRDGQTLILSGHLSFAAVYLSKLLAARGLACPIVVWNTTASTGRQTGPTSVSISMLRPKVEMAALPDRAGEAALLLCRSLFGDRFALSDDMLGVDLGNLNPIVHYGIALFNLTRMELAEDWAQQAHITPAVARFLEDLDRERLAVAEALGVRTRSIHQAYAVPGKIEIGPLAEMLRQITATRKGVNGPRSLDTRYVTEDVPYGLLTTVRLADLAQVEVPLHRAGITIFSALYGRDFAAENRILPEIDAAFASAATLRRAVTQGWAAI</sequence>
<name>A0A1G8QMJ8_9RHOB</name>
<organism evidence="2 3">
    <name type="scientific">Salipiger marinus</name>
    <dbReference type="NCBI Taxonomy" id="555512"/>
    <lineage>
        <taxon>Bacteria</taxon>
        <taxon>Pseudomonadati</taxon>
        <taxon>Pseudomonadota</taxon>
        <taxon>Alphaproteobacteria</taxon>
        <taxon>Rhodobacterales</taxon>
        <taxon>Roseobacteraceae</taxon>
        <taxon>Salipiger</taxon>
    </lineage>
</organism>
<evidence type="ECO:0000313" key="3">
    <source>
        <dbReference type="Proteomes" id="UP000199093"/>
    </source>
</evidence>
<dbReference type="InterPro" id="IPR003421">
    <property type="entry name" value="Opine_DH"/>
</dbReference>
<dbReference type="PANTHER" id="PTHR38015">
    <property type="entry name" value="BLR6086 PROTEIN"/>
    <property type="match status" value="1"/>
</dbReference>
<dbReference type="GO" id="GO:0016491">
    <property type="term" value="F:oxidoreductase activity"/>
    <property type="evidence" value="ECO:0007669"/>
    <property type="project" value="InterPro"/>
</dbReference>
<dbReference type="Gene3D" id="1.10.1040.10">
    <property type="entry name" value="N-(1-d-carboxylethyl)-l-norvaline Dehydrogenase, domain 2"/>
    <property type="match status" value="1"/>
</dbReference>
<reference evidence="2 3" key="1">
    <citation type="submission" date="2016-10" db="EMBL/GenBank/DDBJ databases">
        <authorList>
            <person name="de Groot N.N."/>
        </authorList>
    </citation>
    <scope>NUCLEOTIDE SEQUENCE [LARGE SCALE GENOMIC DNA]</scope>
    <source>
        <strain evidence="2 3">DSM 26424</strain>
    </source>
</reference>
<gene>
    <name evidence="2" type="ORF">SAMN04487993_101662</name>
</gene>
<dbReference type="InterPro" id="IPR013328">
    <property type="entry name" value="6PGD_dom2"/>
</dbReference>